<sequence length="535" mass="58491">MGKVEEDDEFSASSTAAAEALSRDEANRRREEEERGFFCNFWIKFSKFIKLKCILALLLGISVLISALFWLPPFSKLSDLGDKDLDPRFRGHAIVASFKLQKPLSFVNNNLPQLEADIYDELEAANVKVVILSLESSGVNSTDIVFGIDPLTKRSKIPLPDLSTIRSYFGYFFTKENEFLLTTSVFGEPSFFEVLKFPGGITIRPPQNVYPLQKVQISFNFTLNNSILQIQENFEALLQQLNSGLHLTRQENLYISLTNSRGSTVAPPATVQTSVVLTVGVPSVPRMKQLAKTIKDSPARNLGLNNTVFGKVKQVSLSSILPASGASSPTPAPAPSLVPHFHHHHNHHHHHHHHHHGHDTYYPPASAPSYPPSKTAPPPVKGSPAPTRSHHAIPPVPGKSYPSTTHAAPAPVESYHARPPGCRFKFKGKHSGKSPEHSRTPVATAPTVSSHHHHIAASPHRQAMPPTPVVHQISPSSPLPNVIYARARPPPSGSEMDPDPPDNAPSVAPLPSSADRLMGTHCILSVVLVVLLLRP</sequence>
<accession>A0AAW1GXN1</accession>
<evidence type="ECO:0000313" key="5">
    <source>
        <dbReference type="Proteomes" id="UP001443914"/>
    </source>
</evidence>
<dbReference type="InterPro" id="IPR055464">
    <property type="entry name" value="DUF7036"/>
</dbReference>
<feature type="compositionally biased region" description="Acidic residues" evidence="1">
    <location>
        <begin position="1"/>
        <end position="10"/>
    </location>
</feature>
<feature type="compositionally biased region" description="Basic residues" evidence="1">
    <location>
        <begin position="340"/>
        <end position="357"/>
    </location>
</feature>
<feature type="compositionally biased region" description="Pro residues" evidence="1">
    <location>
        <begin position="365"/>
        <end position="381"/>
    </location>
</feature>
<feature type="domain" description="DUF7036" evidence="3">
    <location>
        <begin position="97"/>
        <end position="187"/>
    </location>
</feature>
<gene>
    <name evidence="4" type="ORF">RND81_13G139200</name>
</gene>
<dbReference type="EMBL" id="JBDFQZ010000013">
    <property type="protein sequence ID" value="KAK9669556.1"/>
    <property type="molecule type" value="Genomic_DNA"/>
</dbReference>
<evidence type="ECO:0000256" key="2">
    <source>
        <dbReference type="SAM" id="Phobius"/>
    </source>
</evidence>
<dbReference type="Pfam" id="PF23041">
    <property type="entry name" value="DUF7036"/>
    <property type="match status" value="2"/>
</dbReference>
<evidence type="ECO:0000313" key="4">
    <source>
        <dbReference type="EMBL" id="KAK9669556.1"/>
    </source>
</evidence>
<dbReference type="Proteomes" id="UP001443914">
    <property type="component" value="Unassembled WGS sequence"/>
</dbReference>
<keyword evidence="2" id="KW-0472">Membrane</keyword>
<dbReference type="PANTHER" id="PTHR33826:SF2">
    <property type="entry name" value="HYDROXYPROLINE-RICH GLYCOPROTEIN FAMILY PROTEIN"/>
    <property type="match status" value="1"/>
</dbReference>
<feature type="region of interest" description="Disordered" evidence="1">
    <location>
        <begin position="323"/>
        <end position="512"/>
    </location>
</feature>
<feature type="compositionally biased region" description="Low complexity" evidence="1">
    <location>
        <begin position="11"/>
        <end position="20"/>
    </location>
</feature>
<evidence type="ECO:0000259" key="3">
    <source>
        <dbReference type="Pfam" id="PF23041"/>
    </source>
</evidence>
<name>A0AAW1GXN1_SAPOF</name>
<proteinExistence type="predicted"/>
<keyword evidence="2" id="KW-1133">Transmembrane helix</keyword>
<protein>
    <recommendedName>
        <fullName evidence="3">DUF7036 domain-containing protein</fullName>
    </recommendedName>
</protein>
<comment type="caution">
    <text evidence="4">The sequence shown here is derived from an EMBL/GenBank/DDBJ whole genome shotgun (WGS) entry which is preliminary data.</text>
</comment>
<feature type="transmembrane region" description="Helical" evidence="2">
    <location>
        <begin position="53"/>
        <end position="71"/>
    </location>
</feature>
<evidence type="ECO:0000256" key="1">
    <source>
        <dbReference type="SAM" id="MobiDB-lite"/>
    </source>
</evidence>
<feature type="domain" description="DUF7036" evidence="3">
    <location>
        <begin position="220"/>
        <end position="310"/>
    </location>
</feature>
<dbReference type="AlphaFoldDB" id="A0AAW1GXN1"/>
<organism evidence="4 5">
    <name type="scientific">Saponaria officinalis</name>
    <name type="common">Common soapwort</name>
    <name type="synonym">Lychnis saponaria</name>
    <dbReference type="NCBI Taxonomy" id="3572"/>
    <lineage>
        <taxon>Eukaryota</taxon>
        <taxon>Viridiplantae</taxon>
        <taxon>Streptophyta</taxon>
        <taxon>Embryophyta</taxon>
        <taxon>Tracheophyta</taxon>
        <taxon>Spermatophyta</taxon>
        <taxon>Magnoliopsida</taxon>
        <taxon>eudicotyledons</taxon>
        <taxon>Gunneridae</taxon>
        <taxon>Pentapetalae</taxon>
        <taxon>Caryophyllales</taxon>
        <taxon>Caryophyllaceae</taxon>
        <taxon>Caryophylleae</taxon>
        <taxon>Saponaria</taxon>
    </lineage>
</organism>
<feature type="region of interest" description="Disordered" evidence="1">
    <location>
        <begin position="1"/>
        <end position="25"/>
    </location>
</feature>
<dbReference type="PANTHER" id="PTHR33826">
    <property type="entry name" value="F20B24.21"/>
    <property type="match status" value="1"/>
</dbReference>
<reference evidence="4" key="1">
    <citation type="submission" date="2024-03" db="EMBL/GenBank/DDBJ databases">
        <title>WGS assembly of Saponaria officinalis var. Norfolk2.</title>
        <authorList>
            <person name="Jenkins J."/>
            <person name="Shu S."/>
            <person name="Grimwood J."/>
            <person name="Barry K."/>
            <person name="Goodstein D."/>
            <person name="Schmutz J."/>
            <person name="Leebens-Mack J."/>
            <person name="Osbourn A."/>
        </authorList>
    </citation>
    <scope>NUCLEOTIDE SEQUENCE [LARGE SCALE GENOMIC DNA]</scope>
    <source>
        <strain evidence="4">JIC</strain>
    </source>
</reference>
<keyword evidence="2" id="KW-0812">Transmembrane</keyword>
<keyword evidence="5" id="KW-1185">Reference proteome</keyword>